<dbReference type="CDD" id="cd06530">
    <property type="entry name" value="S26_SPase_I"/>
    <property type="match status" value="1"/>
</dbReference>
<dbReference type="InterPro" id="IPR001733">
    <property type="entry name" value="Peptidase_S26B"/>
</dbReference>
<name>A0A2A2HYQ0_9EURY</name>
<keyword evidence="4 5" id="KW-0472">Membrane</keyword>
<comment type="caution">
    <text evidence="6">The sequence shown here is derived from an EMBL/GenBank/DDBJ whole genome shotgun (WGS) entry which is preliminary data.</text>
</comment>
<keyword evidence="7" id="KW-1185">Reference proteome</keyword>
<evidence type="ECO:0000256" key="5">
    <source>
        <dbReference type="SAM" id="Phobius"/>
    </source>
</evidence>
<dbReference type="RefSeq" id="WP_095642729.1">
    <property type="nucleotide sequence ID" value="NZ_LMVP01000002.1"/>
</dbReference>
<dbReference type="AlphaFoldDB" id="A0A2A2HYQ0"/>
<dbReference type="NCBIfam" id="TIGR02228">
    <property type="entry name" value="sigpep_I_arch"/>
    <property type="match status" value="1"/>
</dbReference>
<dbReference type="EMBL" id="LMVP01000002">
    <property type="protein sequence ID" value="PAV14488.1"/>
    <property type="molecule type" value="Genomic_DNA"/>
</dbReference>
<evidence type="ECO:0000256" key="4">
    <source>
        <dbReference type="ARBA" id="ARBA00023136"/>
    </source>
</evidence>
<feature type="transmembrane region" description="Helical" evidence="5">
    <location>
        <begin position="24"/>
        <end position="46"/>
    </location>
</feature>
<dbReference type="Proteomes" id="UP000218164">
    <property type="component" value="Unassembled WGS sequence"/>
</dbReference>
<protein>
    <submittedName>
        <fullName evidence="6">S26 family signal peptidase</fullName>
    </submittedName>
</protein>
<keyword evidence="3 5" id="KW-1133">Transmembrane helix</keyword>
<evidence type="ECO:0000256" key="2">
    <source>
        <dbReference type="ARBA" id="ARBA00022692"/>
    </source>
</evidence>
<dbReference type="InterPro" id="IPR036286">
    <property type="entry name" value="LexA/Signal_pep-like_sf"/>
</dbReference>
<reference evidence="6 7" key="1">
    <citation type="journal article" date="2017" name="BMC Genomics">
        <title>Genomic analysis of methanogenic archaea reveals a shift towards energy conservation.</title>
        <authorList>
            <person name="Gilmore S.P."/>
            <person name="Henske J.K."/>
            <person name="Sexton J.A."/>
            <person name="Solomon K.V."/>
            <person name="Seppala S."/>
            <person name="Yoo J.I."/>
            <person name="Huyett L.M."/>
            <person name="Pressman A."/>
            <person name="Cogan J.Z."/>
            <person name="Kivenson V."/>
            <person name="Peng X."/>
            <person name="Tan Y."/>
            <person name="Valentine D.L."/>
            <person name="O'Malley M.A."/>
        </authorList>
    </citation>
    <scope>NUCLEOTIDE SEQUENCE [LARGE SCALE GENOMIC DNA]</scope>
    <source>
        <strain evidence="6 7">MC-15</strain>
    </source>
</reference>
<proteinExistence type="predicted"/>
<comment type="subcellular location">
    <subcellularLocation>
        <location evidence="1">Membrane</location>
    </subcellularLocation>
</comment>
<dbReference type="GO" id="GO:0004252">
    <property type="term" value="F:serine-type endopeptidase activity"/>
    <property type="evidence" value="ECO:0007669"/>
    <property type="project" value="InterPro"/>
</dbReference>
<organism evidence="6 7">
    <name type="scientific">Methanosarcina spelaei</name>
    <dbReference type="NCBI Taxonomy" id="1036679"/>
    <lineage>
        <taxon>Archaea</taxon>
        <taxon>Methanobacteriati</taxon>
        <taxon>Methanobacteriota</taxon>
        <taxon>Stenosarchaea group</taxon>
        <taxon>Methanomicrobia</taxon>
        <taxon>Methanosarcinales</taxon>
        <taxon>Methanosarcinaceae</taxon>
        <taxon>Methanosarcina</taxon>
    </lineage>
</organism>
<dbReference type="OrthoDB" id="4822at2157"/>
<evidence type="ECO:0000313" key="7">
    <source>
        <dbReference type="Proteomes" id="UP000218164"/>
    </source>
</evidence>
<evidence type="ECO:0000256" key="3">
    <source>
        <dbReference type="ARBA" id="ARBA00022989"/>
    </source>
</evidence>
<sequence>MSEINKEKSVQEQENTWVSLGKDLLSVVAVVIIFMVISKLAFGLWTPMVAVESGSMEPHMQIGDIIFIKSIDKTNITTNEEGKNTDYKSFENYGNVILYRPYGEEGATPIIHRAMYRVEAGEPMWKDGPPAPYSGYITKGDNVITNSHYDQEGQISYNMPVKDEWIIGTAQYRIPYLGYVRLLFS</sequence>
<dbReference type="PANTHER" id="PTHR10806">
    <property type="entry name" value="SIGNAL PEPTIDASE COMPLEX CATALYTIC SUBUNIT SEC11"/>
    <property type="match status" value="1"/>
</dbReference>
<dbReference type="GO" id="GO:0006465">
    <property type="term" value="P:signal peptide processing"/>
    <property type="evidence" value="ECO:0007669"/>
    <property type="project" value="InterPro"/>
</dbReference>
<evidence type="ECO:0000313" key="6">
    <source>
        <dbReference type="EMBL" id="PAV14488.1"/>
    </source>
</evidence>
<gene>
    <name evidence="6" type="ORF">ASJ81_02700</name>
</gene>
<dbReference type="GO" id="GO:0016020">
    <property type="term" value="C:membrane"/>
    <property type="evidence" value="ECO:0007669"/>
    <property type="project" value="UniProtKB-SubCell"/>
</dbReference>
<dbReference type="PANTHER" id="PTHR10806:SF6">
    <property type="entry name" value="SIGNAL PEPTIDASE COMPLEX CATALYTIC SUBUNIT SEC11"/>
    <property type="match status" value="1"/>
</dbReference>
<evidence type="ECO:0000256" key="1">
    <source>
        <dbReference type="ARBA" id="ARBA00004370"/>
    </source>
</evidence>
<keyword evidence="2 5" id="KW-0812">Transmembrane</keyword>
<dbReference type="InterPro" id="IPR019533">
    <property type="entry name" value="Peptidase_S26"/>
</dbReference>
<dbReference type="SUPFAM" id="SSF51306">
    <property type="entry name" value="LexA/Signal peptidase"/>
    <property type="match status" value="1"/>
</dbReference>
<accession>A0A2A2HYQ0</accession>